<dbReference type="EMBL" id="OW240912">
    <property type="protein sequence ID" value="CAH2224185.1"/>
    <property type="molecule type" value="Genomic_DNA"/>
</dbReference>
<sequence>MNCLIFLDAYWLLSCPNSHQKAFKLTAASGRDVPVCFPLLRDKLALQDTVKTRPPLQFEEMQLQLLQDLRRSTLEWRRSSPDSYQGWSHSPTFHCGGLRNLP</sequence>
<gene>
    <name evidence="1" type="ORF">PECUL_23A057811</name>
</gene>
<evidence type="ECO:0000313" key="1">
    <source>
        <dbReference type="EMBL" id="CAH2224185.1"/>
    </source>
</evidence>
<dbReference type="Proteomes" id="UP001295444">
    <property type="component" value="Chromosome 01"/>
</dbReference>
<evidence type="ECO:0000313" key="2">
    <source>
        <dbReference type="Proteomes" id="UP001295444"/>
    </source>
</evidence>
<name>A0AAD1R805_PELCU</name>
<protein>
    <submittedName>
        <fullName evidence="1">Uncharacterized protein</fullName>
    </submittedName>
</protein>
<keyword evidence="2" id="KW-1185">Reference proteome</keyword>
<dbReference type="AlphaFoldDB" id="A0AAD1R805"/>
<proteinExistence type="predicted"/>
<accession>A0AAD1R805</accession>
<reference evidence="1" key="1">
    <citation type="submission" date="2022-03" db="EMBL/GenBank/DDBJ databases">
        <authorList>
            <person name="Alioto T."/>
            <person name="Alioto T."/>
            <person name="Gomez Garrido J."/>
        </authorList>
    </citation>
    <scope>NUCLEOTIDE SEQUENCE</scope>
</reference>
<organism evidence="1 2">
    <name type="scientific">Pelobates cultripes</name>
    <name type="common">Western spadefoot toad</name>
    <dbReference type="NCBI Taxonomy" id="61616"/>
    <lineage>
        <taxon>Eukaryota</taxon>
        <taxon>Metazoa</taxon>
        <taxon>Chordata</taxon>
        <taxon>Craniata</taxon>
        <taxon>Vertebrata</taxon>
        <taxon>Euteleostomi</taxon>
        <taxon>Amphibia</taxon>
        <taxon>Batrachia</taxon>
        <taxon>Anura</taxon>
        <taxon>Pelobatoidea</taxon>
        <taxon>Pelobatidae</taxon>
        <taxon>Pelobates</taxon>
    </lineage>
</organism>